<dbReference type="InterPro" id="IPR023346">
    <property type="entry name" value="Lysozyme-like_dom_sf"/>
</dbReference>
<organism evidence="2 3">
    <name type="scientific">Sutterella massiliensis</name>
    <dbReference type="NCBI Taxonomy" id="1816689"/>
    <lineage>
        <taxon>Bacteria</taxon>
        <taxon>Pseudomonadati</taxon>
        <taxon>Pseudomonadota</taxon>
        <taxon>Betaproteobacteria</taxon>
        <taxon>Burkholderiales</taxon>
        <taxon>Sutterellaceae</taxon>
        <taxon>Sutterella</taxon>
    </lineage>
</organism>
<dbReference type="Pfam" id="PF01464">
    <property type="entry name" value="SLT"/>
    <property type="match status" value="1"/>
</dbReference>
<gene>
    <name evidence="2" type="ORF">H6A60_11320</name>
</gene>
<proteinExistence type="predicted"/>
<dbReference type="RefSeq" id="WP_205104699.1">
    <property type="nucleotide sequence ID" value="NZ_JACJJC010000082.1"/>
</dbReference>
<evidence type="ECO:0000259" key="1">
    <source>
        <dbReference type="Pfam" id="PF01464"/>
    </source>
</evidence>
<dbReference type="Proteomes" id="UP000715095">
    <property type="component" value="Unassembled WGS sequence"/>
</dbReference>
<dbReference type="Gene3D" id="1.10.530.10">
    <property type="match status" value="1"/>
</dbReference>
<protein>
    <submittedName>
        <fullName evidence="2">Lytic transglycosylase domain-containing protein</fullName>
    </submittedName>
</protein>
<dbReference type="CDD" id="cd13400">
    <property type="entry name" value="LT_IagB-like"/>
    <property type="match status" value="1"/>
</dbReference>
<accession>A0ABS2DWH0</accession>
<sequence length="166" mass="18740">MDLTGTVFEQVGLEANIDPRLLYAVALCESAYNPDSSLGTVLPYPWVLRIGSTPFYGADFFETKKTLTRYLAKSQSVDVGMMQINVKWHAHRVSDPVDLLDPLTNVRVGAEILNELFDRYPNNAIKAIGLYHSGTPEKAARYGKTVWRVYSSLLERFPCYKIYVAQ</sequence>
<comment type="caution">
    <text evidence="2">The sequence shown here is derived from an EMBL/GenBank/DDBJ whole genome shotgun (WGS) entry which is preliminary data.</text>
</comment>
<reference evidence="2 3" key="1">
    <citation type="journal article" date="2021" name="Sci. Rep.">
        <title>The distribution of antibiotic resistance genes in chicken gut microbiota commensals.</title>
        <authorList>
            <person name="Juricova H."/>
            <person name="Matiasovicova J."/>
            <person name="Kubasova T."/>
            <person name="Cejkova D."/>
            <person name="Rychlik I."/>
        </authorList>
    </citation>
    <scope>NUCLEOTIDE SEQUENCE [LARGE SCALE GENOMIC DNA]</scope>
    <source>
        <strain evidence="2 3">An829</strain>
    </source>
</reference>
<evidence type="ECO:0000313" key="3">
    <source>
        <dbReference type="Proteomes" id="UP000715095"/>
    </source>
</evidence>
<feature type="domain" description="Transglycosylase SLT" evidence="1">
    <location>
        <begin position="72"/>
        <end position="138"/>
    </location>
</feature>
<evidence type="ECO:0000313" key="2">
    <source>
        <dbReference type="EMBL" id="MBM6705055.1"/>
    </source>
</evidence>
<keyword evidence="3" id="KW-1185">Reference proteome</keyword>
<dbReference type="InterPro" id="IPR008258">
    <property type="entry name" value="Transglycosylase_SLT_dom_1"/>
</dbReference>
<name>A0ABS2DWH0_9BURK</name>
<dbReference type="EMBL" id="JACJJC010000082">
    <property type="protein sequence ID" value="MBM6705055.1"/>
    <property type="molecule type" value="Genomic_DNA"/>
</dbReference>
<dbReference type="SUPFAM" id="SSF53955">
    <property type="entry name" value="Lysozyme-like"/>
    <property type="match status" value="1"/>
</dbReference>